<accession>A0A9P0PFK9</accession>
<sequence length="70" mass="7924">MILMEQGKSGEFKGKSLDEINLNLDEDLMEVAGKDKDMPSVLDIDNNETTSTQERSETEFDINIKSTQKK</sequence>
<evidence type="ECO:0000313" key="2">
    <source>
        <dbReference type="EMBL" id="CAH1981443.1"/>
    </source>
</evidence>
<reference evidence="2" key="1">
    <citation type="submission" date="2022-03" db="EMBL/GenBank/DDBJ databases">
        <authorList>
            <person name="Sayadi A."/>
        </authorList>
    </citation>
    <scope>NUCLEOTIDE SEQUENCE</scope>
</reference>
<organism evidence="2 3">
    <name type="scientific">Acanthoscelides obtectus</name>
    <name type="common">Bean weevil</name>
    <name type="synonym">Bruchus obtectus</name>
    <dbReference type="NCBI Taxonomy" id="200917"/>
    <lineage>
        <taxon>Eukaryota</taxon>
        <taxon>Metazoa</taxon>
        <taxon>Ecdysozoa</taxon>
        <taxon>Arthropoda</taxon>
        <taxon>Hexapoda</taxon>
        <taxon>Insecta</taxon>
        <taxon>Pterygota</taxon>
        <taxon>Neoptera</taxon>
        <taxon>Endopterygota</taxon>
        <taxon>Coleoptera</taxon>
        <taxon>Polyphaga</taxon>
        <taxon>Cucujiformia</taxon>
        <taxon>Chrysomeloidea</taxon>
        <taxon>Chrysomelidae</taxon>
        <taxon>Bruchinae</taxon>
        <taxon>Bruchini</taxon>
        <taxon>Acanthoscelides</taxon>
    </lineage>
</organism>
<dbReference type="EMBL" id="CAKOFQ010006908">
    <property type="protein sequence ID" value="CAH1981443.1"/>
    <property type="molecule type" value="Genomic_DNA"/>
</dbReference>
<proteinExistence type="predicted"/>
<keyword evidence="3" id="KW-1185">Reference proteome</keyword>
<feature type="region of interest" description="Disordered" evidence="1">
    <location>
        <begin position="33"/>
        <end position="70"/>
    </location>
</feature>
<dbReference type="Proteomes" id="UP001152888">
    <property type="component" value="Unassembled WGS sequence"/>
</dbReference>
<gene>
    <name evidence="2" type="ORF">ACAOBT_LOCUS14490</name>
</gene>
<name>A0A9P0PFK9_ACAOB</name>
<evidence type="ECO:0000313" key="3">
    <source>
        <dbReference type="Proteomes" id="UP001152888"/>
    </source>
</evidence>
<evidence type="ECO:0000256" key="1">
    <source>
        <dbReference type="SAM" id="MobiDB-lite"/>
    </source>
</evidence>
<dbReference type="AlphaFoldDB" id="A0A9P0PFK9"/>
<protein>
    <submittedName>
        <fullName evidence="2">Uncharacterized protein</fullName>
    </submittedName>
</protein>
<comment type="caution">
    <text evidence="2">The sequence shown here is derived from an EMBL/GenBank/DDBJ whole genome shotgun (WGS) entry which is preliminary data.</text>
</comment>